<feature type="signal peptide" evidence="2">
    <location>
        <begin position="1"/>
        <end position="26"/>
    </location>
</feature>
<evidence type="ECO:0008006" key="5">
    <source>
        <dbReference type="Google" id="ProtNLM"/>
    </source>
</evidence>
<protein>
    <recommendedName>
        <fullName evidence="5">Lipoprotein</fullName>
    </recommendedName>
</protein>
<organism evidence="3 4">
    <name type="scientific">Micrococcoides hystricis</name>
    <dbReference type="NCBI Taxonomy" id="1572761"/>
    <lineage>
        <taxon>Bacteria</taxon>
        <taxon>Bacillati</taxon>
        <taxon>Actinomycetota</taxon>
        <taxon>Actinomycetes</taxon>
        <taxon>Micrococcales</taxon>
        <taxon>Micrococcaceae</taxon>
        <taxon>Micrococcoides</taxon>
    </lineage>
</organism>
<dbReference type="RefSeq" id="WP_377459611.1">
    <property type="nucleotide sequence ID" value="NZ_JBHLUB010000030.1"/>
</dbReference>
<feature type="compositionally biased region" description="Low complexity" evidence="1">
    <location>
        <begin position="57"/>
        <end position="70"/>
    </location>
</feature>
<name>A0ABV6PBF6_9MICC</name>
<evidence type="ECO:0000313" key="4">
    <source>
        <dbReference type="Proteomes" id="UP001589862"/>
    </source>
</evidence>
<accession>A0ABV6PBF6</accession>
<feature type="region of interest" description="Disordered" evidence="1">
    <location>
        <begin position="27"/>
        <end position="76"/>
    </location>
</feature>
<keyword evidence="4" id="KW-1185">Reference proteome</keyword>
<feature type="chain" id="PRO_5045494795" description="Lipoprotein" evidence="2">
    <location>
        <begin position="27"/>
        <end position="228"/>
    </location>
</feature>
<gene>
    <name evidence="3" type="ORF">ACFFFR_08650</name>
</gene>
<sequence>MKNNLTIRVGALSCAAALLLTGCATAPQNKTEESPQVTTESAPATNQTQEQTSAPAENTEQTDTGETGETMVTREADGTVKLGDISVSAPETWEETPAEGLSETWKVGLDDDPSNPKVRLRVAPVFGDTPHPDMAEAELFGLAQAGGLYGEGFKANNRRDEDLKGAKKGYVTDFEYDANDGSKMVGRWWFFQHPVTNNVTAVEIVGNEDTLTDELLQQIDQSLELKTQ</sequence>
<reference evidence="3 4" key="1">
    <citation type="submission" date="2024-09" db="EMBL/GenBank/DDBJ databases">
        <authorList>
            <person name="Sun Q."/>
            <person name="Mori K."/>
        </authorList>
    </citation>
    <scope>NUCLEOTIDE SEQUENCE [LARGE SCALE GENOMIC DNA]</scope>
    <source>
        <strain evidence="3 4">NCAIM B.02604</strain>
    </source>
</reference>
<dbReference type="EMBL" id="JBHLUB010000030">
    <property type="protein sequence ID" value="MFC0582448.1"/>
    <property type="molecule type" value="Genomic_DNA"/>
</dbReference>
<feature type="compositionally biased region" description="Polar residues" evidence="1">
    <location>
        <begin position="34"/>
        <end position="56"/>
    </location>
</feature>
<keyword evidence="2" id="KW-0732">Signal</keyword>
<evidence type="ECO:0000313" key="3">
    <source>
        <dbReference type="EMBL" id="MFC0582448.1"/>
    </source>
</evidence>
<proteinExistence type="predicted"/>
<comment type="caution">
    <text evidence="3">The sequence shown here is derived from an EMBL/GenBank/DDBJ whole genome shotgun (WGS) entry which is preliminary data.</text>
</comment>
<dbReference type="Proteomes" id="UP001589862">
    <property type="component" value="Unassembled WGS sequence"/>
</dbReference>
<dbReference type="PROSITE" id="PS51257">
    <property type="entry name" value="PROKAR_LIPOPROTEIN"/>
    <property type="match status" value="1"/>
</dbReference>
<evidence type="ECO:0000256" key="1">
    <source>
        <dbReference type="SAM" id="MobiDB-lite"/>
    </source>
</evidence>
<evidence type="ECO:0000256" key="2">
    <source>
        <dbReference type="SAM" id="SignalP"/>
    </source>
</evidence>